<feature type="compositionally biased region" description="Low complexity" evidence="1">
    <location>
        <begin position="786"/>
        <end position="797"/>
    </location>
</feature>
<dbReference type="AlphaFoldDB" id="A0A6A5QGN6"/>
<feature type="compositionally biased region" description="Polar residues" evidence="1">
    <location>
        <begin position="41"/>
        <end position="68"/>
    </location>
</feature>
<dbReference type="OrthoDB" id="5307331at2759"/>
<feature type="compositionally biased region" description="Low complexity" evidence="1">
    <location>
        <begin position="744"/>
        <end position="758"/>
    </location>
</feature>
<evidence type="ECO:0000313" key="3">
    <source>
        <dbReference type="Proteomes" id="UP000800096"/>
    </source>
</evidence>
<feature type="compositionally biased region" description="Polar residues" evidence="1">
    <location>
        <begin position="349"/>
        <end position="358"/>
    </location>
</feature>
<feature type="compositionally biased region" description="Basic residues" evidence="1">
    <location>
        <begin position="677"/>
        <end position="696"/>
    </location>
</feature>
<feature type="compositionally biased region" description="Acidic residues" evidence="1">
    <location>
        <begin position="284"/>
        <end position="294"/>
    </location>
</feature>
<feature type="region of interest" description="Disordered" evidence="1">
    <location>
        <begin position="673"/>
        <end position="801"/>
    </location>
</feature>
<sequence length="880" mass="97817">MSPTSPIHHKLPKTPSPNTFEKQRIMSPSSNVSQQNSPQVTKSASMSHSQPNSRQASRAGSRQASTVAGQDGQAMVALPGDDVGDFNIENWDFDAALGTVPSFDEFDESNYGNFAFQPYPHIDLGSSPYNAHTQARAQPWDDPALVAPESIDPALLVQQPQSSQLTDPVHLQPTPGLTAVPGTPTILPSDGLHPIQPYQGMQMQHTYPDPLDLDTPGAAPYWVPQGYSQPLYPMQPSPMLRPVPEQPLSVPNPLKRPREVSISDAGSGSEYDAPSKRRRATQQVEDESSDESDGFEVTKAFRGRKSDRRRESRDSGFSSSSSLGKLSRPRAARVGQKPQKCEDKPWVRINSNTKGDTTRTARINGEARELRKYKSKPLPHGNWESSNFTFEYVNTGGMDEFKTKRMKPRQIKEYILQYPSEDLVLWIQVSPADMARRYGSPAHSKCLFRECPKHIYGDSGTIDVGHFRVAFDEKHKKYGNRVVDPFDVPGFAHLYCLERFCDFAAICAHADVRVDTRVDLPREAGQAKWTMSGRPETDIAQYFIKACRKGQLHETEEFKDYPVHKSSKQDKAFNRTLAHAMADINIANRTRSQMRQFVDRKLTPNVFMISKGDMEMAMTQKKIKRSSSYKKAVRQGTASEFDFSAVYDDYDPVINQRIAEYVALKATYVAEDAASRVPRKSQTKASTTRRAKRKTITIRDDDDDDEDEDEDDFDLDNPSPTAVSPSAPHHARSSPRKRPRINYSTASPSSPQTSRPRLPSLPPLPEETAYPGFAPHRRYSISQMYAPPARNPSSPRATQADMDRMLAAFLARRKSSTLSVGPGARRKCKAGFLAHPVSARRVFDQDEPPSRVGGGGAHGSAAAAAAAAGRRRSERLATLG</sequence>
<feature type="compositionally biased region" description="Basic residues" evidence="1">
    <location>
        <begin position="729"/>
        <end position="740"/>
    </location>
</feature>
<feature type="region of interest" description="Disordered" evidence="1">
    <location>
        <begin position="233"/>
        <end position="358"/>
    </location>
</feature>
<organism evidence="2 3">
    <name type="scientific">Ampelomyces quisqualis</name>
    <name type="common">Powdery mildew agent</name>
    <dbReference type="NCBI Taxonomy" id="50730"/>
    <lineage>
        <taxon>Eukaryota</taxon>
        <taxon>Fungi</taxon>
        <taxon>Dikarya</taxon>
        <taxon>Ascomycota</taxon>
        <taxon>Pezizomycotina</taxon>
        <taxon>Dothideomycetes</taxon>
        <taxon>Pleosporomycetidae</taxon>
        <taxon>Pleosporales</taxon>
        <taxon>Pleosporineae</taxon>
        <taxon>Phaeosphaeriaceae</taxon>
        <taxon>Ampelomyces</taxon>
    </lineage>
</organism>
<feature type="compositionally biased region" description="Low complexity" evidence="1">
    <location>
        <begin position="315"/>
        <end position="326"/>
    </location>
</feature>
<reference evidence="2" key="1">
    <citation type="journal article" date="2020" name="Stud. Mycol.">
        <title>101 Dothideomycetes genomes: a test case for predicting lifestyles and emergence of pathogens.</title>
        <authorList>
            <person name="Haridas S."/>
            <person name="Albert R."/>
            <person name="Binder M."/>
            <person name="Bloem J."/>
            <person name="Labutti K."/>
            <person name="Salamov A."/>
            <person name="Andreopoulos B."/>
            <person name="Baker S."/>
            <person name="Barry K."/>
            <person name="Bills G."/>
            <person name="Bluhm B."/>
            <person name="Cannon C."/>
            <person name="Castanera R."/>
            <person name="Culley D."/>
            <person name="Daum C."/>
            <person name="Ezra D."/>
            <person name="Gonzalez J."/>
            <person name="Henrissat B."/>
            <person name="Kuo A."/>
            <person name="Liang C."/>
            <person name="Lipzen A."/>
            <person name="Lutzoni F."/>
            <person name="Magnuson J."/>
            <person name="Mondo S."/>
            <person name="Nolan M."/>
            <person name="Ohm R."/>
            <person name="Pangilinan J."/>
            <person name="Park H.-J."/>
            <person name="Ramirez L."/>
            <person name="Alfaro M."/>
            <person name="Sun H."/>
            <person name="Tritt A."/>
            <person name="Yoshinaga Y."/>
            <person name="Zwiers L.-H."/>
            <person name="Turgeon B."/>
            <person name="Goodwin S."/>
            <person name="Spatafora J."/>
            <person name="Crous P."/>
            <person name="Grigoriev I."/>
        </authorList>
    </citation>
    <scope>NUCLEOTIDE SEQUENCE</scope>
    <source>
        <strain evidence="2">HMLAC05119</strain>
    </source>
</reference>
<feature type="region of interest" description="Disordered" evidence="1">
    <location>
        <begin position="1"/>
        <end position="71"/>
    </location>
</feature>
<proteinExistence type="predicted"/>
<feature type="region of interest" description="Disordered" evidence="1">
    <location>
        <begin position="840"/>
        <end position="880"/>
    </location>
</feature>
<evidence type="ECO:0000256" key="1">
    <source>
        <dbReference type="SAM" id="MobiDB-lite"/>
    </source>
</evidence>
<feature type="compositionally biased region" description="Acidic residues" evidence="1">
    <location>
        <begin position="700"/>
        <end position="715"/>
    </location>
</feature>
<dbReference type="Proteomes" id="UP000800096">
    <property type="component" value="Unassembled WGS sequence"/>
</dbReference>
<feature type="compositionally biased region" description="Low complexity" evidence="1">
    <location>
        <begin position="27"/>
        <end position="40"/>
    </location>
</feature>
<keyword evidence="3" id="KW-1185">Reference proteome</keyword>
<gene>
    <name evidence="2" type="ORF">BDU57DRAFT_303158</name>
</gene>
<dbReference type="EMBL" id="ML979137">
    <property type="protein sequence ID" value="KAF1914735.1"/>
    <property type="molecule type" value="Genomic_DNA"/>
</dbReference>
<accession>A0A6A5QGN6</accession>
<name>A0A6A5QGN6_AMPQU</name>
<protein>
    <submittedName>
        <fullName evidence="2">Uncharacterized protein</fullName>
    </submittedName>
</protein>
<evidence type="ECO:0000313" key="2">
    <source>
        <dbReference type="EMBL" id="KAF1914735.1"/>
    </source>
</evidence>
<feature type="compositionally biased region" description="Pro residues" evidence="1">
    <location>
        <begin position="233"/>
        <end position="245"/>
    </location>
</feature>
<feature type="compositionally biased region" description="Low complexity" evidence="1">
    <location>
        <begin position="859"/>
        <end position="868"/>
    </location>
</feature>